<dbReference type="Gene3D" id="1.20.5.190">
    <property type="match status" value="1"/>
</dbReference>
<comment type="subcellular location">
    <subcellularLocation>
        <location evidence="1">Cytoplasm</location>
    </subcellularLocation>
</comment>
<reference evidence="6" key="1">
    <citation type="submission" date="2020-05" db="UniProtKB">
        <authorList>
            <consortium name="EnsemblMetazoa"/>
        </authorList>
    </citation>
    <scope>IDENTIFICATION</scope>
    <source>
        <strain evidence="6">Aabys</strain>
    </source>
</reference>
<evidence type="ECO:0000313" key="8">
    <source>
        <dbReference type="RefSeq" id="XP_005182240.1"/>
    </source>
</evidence>
<keyword evidence="4" id="KW-0112">Calmodulin-binding</keyword>
<accession>A0A1I8MSR7</accession>
<dbReference type="VEuPathDB" id="VectorBase:MDOA008090"/>
<evidence type="ECO:0000256" key="2">
    <source>
        <dbReference type="ARBA" id="ARBA00022490"/>
    </source>
</evidence>
<proteinExistence type="predicted"/>
<dbReference type="EnsemblMetazoa" id="MDOA008090-RA">
    <property type="protein sequence ID" value="MDOA008090-PA"/>
    <property type="gene ID" value="MDOA008090"/>
</dbReference>
<evidence type="ECO:0000256" key="5">
    <source>
        <dbReference type="SAM" id="MobiDB-lite"/>
    </source>
</evidence>
<dbReference type="VEuPathDB" id="VectorBase:MDOMA2_001899"/>
<keyword evidence="7" id="KW-1185">Reference proteome</keyword>
<dbReference type="eggNOG" id="ENOG502QS0S">
    <property type="taxonomic scope" value="Eukaryota"/>
</dbReference>
<dbReference type="AlphaFoldDB" id="A0A1I8MSR7"/>
<dbReference type="InterPro" id="IPR000048">
    <property type="entry name" value="IQ_motif_EF-hand-BS"/>
</dbReference>
<sequence>MAPKRSRKSRLNSLTLPSSDTKTLKKSGKSNISLKTSKKSLKIEEISSEGQSNNYESVDYEAEQNEEGSSQNIHAMLSRTSLLLLDYRQFKAARCIQRFVRGWLARTRFRRLKWATIIIQTEWRRFHACRLYYRKLEDLVQQRIEEHYYKSAQKIQALWRGWWVREHIHDHTKLVRLQLMAGEDLLHCVAFKLHHLLRTHQIPGVYSLRNSSALSKVEALLASMTFKTCTERVRKAHDFRQNQIKEGRKQFEKSAHGTRLPFPGPNIHNACMPKCMPLYNEKDADRRMNKILRMYEEASRRDPRIKNVKRKSKFSQQYRGLCKPEPTTFCGDVVRSMKKWKILNDTNLQVDPNIFQSPENVENFLKEIKSWWSLLHGNCHCCQTNLKEVAEKEERKLKIKIH</sequence>
<organism evidence="6">
    <name type="scientific">Musca domestica</name>
    <name type="common">House fly</name>
    <dbReference type="NCBI Taxonomy" id="7370"/>
    <lineage>
        <taxon>Eukaryota</taxon>
        <taxon>Metazoa</taxon>
        <taxon>Ecdysozoa</taxon>
        <taxon>Arthropoda</taxon>
        <taxon>Hexapoda</taxon>
        <taxon>Insecta</taxon>
        <taxon>Pterygota</taxon>
        <taxon>Neoptera</taxon>
        <taxon>Endopterygota</taxon>
        <taxon>Diptera</taxon>
        <taxon>Brachycera</taxon>
        <taxon>Muscomorpha</taxon>
        <taxon>Muscoidea</taxon>
        <taxon>Muscidae</taxon>
        <taxon>Musca</taxon>
    </lineage>
</organism>
<dbReference type="InterPro" id="IPR027417">
    <property type="entry name" value="P-loop_NTPase"/>
</dbReference>
<name>A0A1I8MSR7_MUSDO</name>
<dbReference type="GO" id="GO:0000278">
    <property type="term" value="P:mitotic cell cycle"/>
    <property type="evidence" value="ECO:0007669"/>
    <property type="project" value="TreeGrafter"/>
</dbReference>
<feature type="compositionally biased region" description="Basic residues" evidence="5">
    <location>
        <begin position="1"/>
        <end position="10"/>
    </location>
</feature>
<dbReference type="GO" id="GO:0007051">
    <property type="term" value="P:spindle organization"/>
    <property type="evidence" value="ECO:0007669"/>
    <property type="project" value="TreeGrafter"/>
</dbReference>
<dbReference type="KEGG" id="mde:101891227"/>
<dbReference type="RefSeq" id="XP_005182240.1">
    <property type="nucleotide sequence ID" value="XM_005182183.2"/>
</dbReference>
<dbReference type="Pfam" id="PF00612">
    <property type="entry name" value="IQ"/>
    <property type="match status" value="2"/>
</dbReference>
<dbReference type="GO" id="GO:0051295">
    <property type="term" value="P:establishment of meiotic spindle localization"/>
    <property type="evidence" value="ECO:0007669"/>
    <property type="project" value="TreeGrafter"/>
</dbReference>
<protein>
    <submittedName>
        <fullName evidence="8">Uncharacterized protein LOC101891227</fullName>
    </submittedName>
</protein>
<dbReference type="Proteomes" id="UP001652621">
    <property type="component" value="Unplaced"/>
</dbReference>
<dbReference type="GO" id="GO:0000922">
    <property type="term" value="C:spindle pole"/>
    <property type="evidence" value="ECO:0007669"/>
    <property type="project" value="TreeGrafter"/>
</dbReference>
<dbReference type="PROSITE" id="PS50096">
    <property type="entry name" value="IQ"/>
    <property type="match status" value="2"/>
</dbReference>
<dbReference type="InterPro" id="IPR051185">
    <property type="entry name" value="ASPM"/>
</dbReference>
<evidence type="ECO:0000313" key="7">
    <source>
        <dbReference type="Proteomes" id="UP001652621"/>
    </source>
</evidence>
<reference evidence="8" key="2">
    <citation type="submission" date="2025-04" db="UniProtKB">
        <authorList>
            <consortium name="RefSeq"/>
        </authorList>
    </citation>
    <scope>IDENTIFICATION</scope>
    <source>
        <strain evidence="8">Aabys</strain>
    </source>
</reference>
<dbReference type="OrthoDB" id="190375at2759"/>
<feature type="compositionally biased region" description="Polar residues" evidence="5">
    <location>
        <begin position="11"/>
        <end position="21"/>
    </location>
</feature>
<evidence type="ECO:0000256" key="4">
    <source>
        <dbReference type="ARBA" id="ARBA00022860"/>
    </source>
</evidence>
<evidence type="ECO:0000256" key="1">
    <source>
        <dbReference type="ARBA" id="ARBA00004496"/>
    </source>
</evidence>
<dbReference type="GO" id="GO:0005737">
    <property type="term" value="C:cytoplasm"/>
    <property type="evidence" value="ECO:0007669"/>
    <property type="project" value="UniProtKB-SubCell"/>
</dbReference>
<dbReference type="GO" id="GO:0005516">
    <property type="term" value="F:calmodulin binding"/>
    <property type="evidence" value="ECO:0007669"/>
    <property type="project" value="UniProtKB-KW"/>
</dbReference>
<dbReference type="PANTHER" id="PTHR22706">
    <property type="entry name" value="ASSEMBLY FACTOR FOR SPINDLE MICROTUBULES"/>
    <property type="match status" value="1"/>
</dbReference>
<dbReference type="PANTHER" id="PTHR22706:SF1">
    <property type="entry name" value="ASSEMBLY FACTOR FOR SPINDLE MICROTUBULES"/>
    <property type="match status" value="1"/>
</dbReference>
<dbReference type="STRING" id="7370.A0A1I8MSR7"/>
<dbReference type="GeneID" id="101891227"/>
<gene>
    <name evidence="6" type="primary">101891227</name>
    <name evidence="8" type="synonym">LOC101891227</name>
</gene>
<feature type="region of interest" description="Disordered" evidence="5">
    <location>
        <begin position="1"/>
        <end position="29"/>
    </location>
</feature>
<dbReference type="SMART" id="SM00015">
    <property type="entry name" value="IQ"/>
    <property type="match status" value="3"/>
</dbReference>
<dbReference type="SUPFAM" id="SSF52540">
    <property type="entry name" value="P-loop containing nucleoside triphosphate hydrolases"/>
    <property type="match status" value="1"/>
</dbReference>
<evidence type="ECO:0000256" key="3">
    <source>
        <dbReference type="ARBA" id="ARBA00022737"/>
    </source>
</evidence>
<keyword evidence="2" id="KW-0963">Cytoplasm</keyword>
<keyword evidence="3" id="KW-0677">Repeat</keyword>
<evidence type="ECO:0000313" key="6">
    <source>
        <dbReference type="EnsemblMetazoa" id="MDOA008090-PA"/>
    </source>
</evidence>